<evidence type="ECO:0000313" key="5">
    <source>
        <dbReference type="EMBL" id="KAA8818811.1"/>
    </source>
</evidence>
<proteinExistence type="predicted"/>
<dbReference type="AlphaFoldDB" id="A0A5J5DU30"/>
<dbReference type="SMART" id="SM00421">
    <property type="entry name" value="HTH_LUXR"/>
    <property type="match status" value="1"/>
</dbReference>
<dbReference type="InterPro" id="IPR001789">
    <property type="entry name" value="Sig_transdc_resp-reg_receiver"/>
</dbReference>
<evidence type="ECO:0000256" key="2">
    <source>
        <dbReference type="PROSITE-ProRule" id="PRU00169"/>
    </source>
</evidence>
<evidence type="ECO:0000259" key="4">
    <source>
        <dbReference type="PROSITE" id="PS50110"/>
    </source>
</evidence>
<keyword evidence="2" id="KW-0597">Phosphoprotein</keyword>
<keyword evidence="1" id="KW-0238">DNA-binding</keyword>
<feature type="domain" description="Response regulatory" evidence="4">
    <location>
        <begin position="4"/>
        <end position="123"/>
    </location>
</feature>
<dbReference type="InterPro" id="IPR039420">
    <property type="entry name" value="WalR-like"/>
</dbReference>
<dbReference type="SUPFAM" id="SSF52172">
    <property type="entry name" value="CheY-like"/>
    <property type="match status" value="1"/>
</dbReference>
<dbReference type="InterPro" id="IPR011006">
    <property type="entry name" value="CheY-like_superfamily"/>
</dbReference>
<evidence type="ECO:0000313" key="8">
    <source>
        <dbReference type="Proteomes" id="UP000374630"/>
    </source>
</evidence>
<dbReference type="OrthoDB" id="3243323at2"/>
<dbReference type="PROSITE" id="PS50110">
    <property type="entry name" value="RESPONSE_REGULATORY"/>
    <property type="match status" value="1"/>
</dbReference>
<dbReference type="InterPro" id="IPR016032">
    <property type="entry name" value="Sig_transdc_resp-reg_C-effctor"/>
</dbReference>
<evidence type="ECO:0000313" key="7">
    <source>
        <dbReference type="Proteomes" id="UP000345527"/>
    </source>
</evidence>
<gene>
    <name evidence="6" type="ORF">EM848_07140</name>
    <name evidence="5" type="ORF">EMO90_09080</name>
</gene>
<dbReference type="GO" id="GO:0003677">
    <property type="term" value="F:DNA binding"/>
    <property type="evidence" value="ECO:0007669"/>
    <property type="project" value="UniProtKB-KW"/>
</dbReference>
<dbReference type="PANTHER" id="PTHR43214:SF42">
    <property type="entry name" value="TRANSCRIPTIONAL REGULATORY PROTEIN DESR"/>
    <property type="match status" value="1"/>
</dbReference>
<evidence type="ECO:0000256" key="1">
    <source>
        <dbReference type="ARBA" id="ARBA00023125"/>
    </source>
</evidence>
<dbReference type="InterPro" id="IPR036388">
    <property type="entry name" value="WH-like_DNA-bd_sf"/>
</dbReference>
<dbReference type="PROSITE" id="PS50043">
    <property type="entry name" value="HTH_LUXR_2"/>
    <property type="match status" value="1"/>
</dbReference>
<feature type="modified residue" description="4-aspartylphosphate" evidence="2">
    <location>
        <position position="58"/>
    </location>
</feature>
<dbReference type="Pfam" id="PF00196">
    <property type="entry name" value="GerE"/>
    <property type="match status" value="1"/>
</dbReference>
<dbReference type="PRINTS" id="PR00038">
    <property type="entry name" value="HTHLUXR"/>
</dbReference>
<organism evidence="6 7">
    <name type="scientific">Bifidobacterium vespertilionis</name>
    <dbReference type="NCBI Taxonomy" id="2562524"/>
    <lineage>
        <taxon>Bacteria</taxon>
        <taxon>Bacillati</taxon>
        <taxon>Actinomycetota</taxon>
        <taxon>Actinomycetes</taxon>
        <taxon>Bifidobacteriales</taxon>
        <taxon>Bifidobacteriaceae</taxon>
        <taxon>Bifidobacterium</taxon>
    </lineage>
</organism>
<dbReference type="RefSeq" id="WP_150354252.1">
    <property type="nucleotide sequence ID" value="NZ_RZNZ01000013.1"/>
</dbReference>
<sequence length="221" mass="23382">MAIRIGLVDNDPYALKMLGMMIARLDPDFQVAWTTELGAVAVSRCLSPAKRPDVLVTDMSMRDVSGTDVCRAIRVKTPAVGLVGITSYAIGAFRDEAARCGAQAIVGKTDLAGLAEAIRRAAQGLATNDETSAFLDAADAHVLLEDAALAGAEDARGGRALSAKERETLRRYAEGDTTRQIAAAMGVGVPTVATFERRALAKLGAKSRAHAISICVRRHEF</sequence>
<dbReference type="GO" id="GO:0000160">
    <property type="term" value="P:phosphorelay signal transduction system"/>
    <property type="evidence" value="ECO:0007669"/>
    <property type="project" value="InterPro"/>
</dbReference>
<evidence type="ECO:0000259" key="3">
    <source>
        <dbReference type="PROSITE" id="PS50043"/>
    </source>
</evidence>
<dbReference type="SUPFAM" id="SSF46894">
    <property type="entry name" value="C-terminal effector domain of the bipartite response regulators"/>
    <property type="match status" value="1"/>
</dbReference>
<dbReference type="EMBL" id="RZNZ01000013">
    <property type="protein sequence ID" value="KAA8818811.1"/>
    <property type="molecule type" value="Genomic_DNA"/>
</dbReference>
<feature type="domain" description="HTH luxR-type" evidence="3">
    <location>
        <begin position="154"/>
        <end position="219"/>
    </location>
</feature>
<dbReference type="InterPro" id="IPR000792">
    <property type="entry name" value="Tscrpt_reg_LuxR_C"/>
</dbReference>
<dbReference type="GO" id="GO:0006355">
    <property type="term" value="P:regulation of DNA-templated transcription"/>
    <property type="evidence" value="ECO:0007669"/>
    <property type="project" value="InterPro"/>
</dbReference>
<dbReference type="Gene3D" id="3.40.50.2300">
    <property type="match status" value="1"/>
</dbReference>
<dbReference type="SMART" id="SM00448">
    <property type="entry name" value="REC"/>
    <property type="match status" value="1"/>
</dbReference>
<keyword evidence="8" id="KW-1185">Reference proteome</keyword>
<dbReference type="CDD" id="cd06170">
    <property type="entry name" value="LuxR_C_like"/>
    <property type="match status" value="1"/>
</dbReference>
<dbReference type="Proteomes" id="UP000374630">
    <property type="component" value="Unassembled WGS sequence"/>
</dbReference>
<dbReference type="Pfam" id="PF00072">
    <property type="entry name" value="Response_reg"/>
    <property type="match status" value="1"/>
</dbReference>
<dbReference type="Gene3D" id="1.10.10.10">
    <property type="entry name" value="Winged helix-like DNA-binding domain superfamily/Winged helix DNA-binding domain"/>
    <property type="match status" value="1"/>
</dbReference>
<name>A0A5J5DU30_9BIFI</name>
<reference evidence="7 8" key="1">
    <citation type="journal article" date="2019" name="Syst. Appl. Microbiol.">
        <title>Characterization of Bifidobacterium species in feaces of the Egyptian fruit bat: Description of B. vespertilionis sp. nov. and B. rousetti sp. nov.</title>
        <authorList>
            <person name="Modesto M."/>
            <person name="Satti M."/>
            <person name="Watanabe K."/>
            <person name="Puglisi E."/>
            <person name="Morelli L."/>
            <person name="Huang C.-H."/>
            <person name="Liou J.-S."/>
            <person name="Miyashita M."/>
            <person name="Tamura T."/>
            <person name="Saito S."/>
            <person name="Mori K."/>
            <person name="Huang L."/>
            <person name="Sciavilla P."/>
            <person name="Sandri C."/>
            <person name="Spiezio C."/>
            <person name="Vitali F."/>
            <person name="Cavalieri D."/>
            <person name="Perpetuini G."/>
            <person name="Tofalo R."/>
            <person name="Bonetti A."/>
            <person name="Arita M."/>
            <person name="Mattarelli P."/>
        </authorList>
    </citation>
    <scope>NUCLEOTIDE SEQUENCE [LARGE SCALE GENOMIC DNA]</scope>
    <source>
        <strain evidence="5 8">RST16</strain>
        <strain evidence="6 7">RST8</strain>
    </source>
</reference>
<dbReference type="Proteomes" id="UP000345527">
    <property type="component" value="Unassembled WGS sequence"/>
</dbReference>
<protein>
    <submittedName>
        <fullName evidence="6">Response regulator transcription factor</fullName>
    </submittedName>
</protein>
<evidence type="ECO:0000313" key="6">
    <source>
        <dbReference type="EMBL" id="KAA8822945.1"/>
    </source>
</evidence>
<dbReference type="PROSITE" id="PS00622">
    <property type="entry name" value="HTH_LUXR_1"/>
    <property type="match status" value="1"/>
</dbReference>
<accession>A0A5J5DU30</accession>
<dbReference type="PANTHER" id="PTHR43214">
    <property type="entry name" value="TWO-COMPONENT RESPONSE REGULATOR"/>
    <property type="match status" value="1"/>
</dbReference>
<comment type="caution">
    <text evidence="6">The sequence shown here is derived from an EMBL/GenBank/DDBJ whole genome shotgun (WGS) entry which is preliminary data.</text>
</comment>
<dbReference type="EMBL" id="RZOA01000013">
    <property type="protein sequence ID" value="KAA8822945.1"/>
    <property type="molecule type" value="Genomic_DNA"/>
</dbReference>